<dbReference type="Proteomes" id="UP001458880">
    <property type="component" value="Unassembled WGS sequence"/>
</dbReference>
<dbReference type="GO" id="GO:0008270">
    <property type="term" value="F:zinc ion binding"/>
    <property type="evidence" value="ECO:0007669"/>
    <property type="project" value="UniProtKB-KW"/>
</dbReference>
<feature type="domain" description="CCHC-type" evidence="2">
    <location>
        <begin position="125"/>
        <end position="140"/>
    </location>
</feature>
<dbReference type="Pfam" id="PF14223">
    <property type="entry name" value="Retrotran_gag_2"/>
    <property type="match status" value="1"/>
</dbReference>
<dbReference type="InterPro" id="IPR001878">
    <property type="entry name" value="Znf_CCHC"/>
</dbReference>
<keyword evidence="1" id="KW-0862">Zinc</keyword>
<dbReference type="InterPro" id="IPR036875">
    <property type="entry name" value="Znf_CCHC_sf"/>
</dbReference>
<sequence>MEMSVFLSKVQELQNKLKQLGEEISDRLIITKILMSLPEKYSYFVSAWESTSDDKQTVENLSARLLIEEERLKVKSDSVGESVALQARKQVKTIKCFKCGKEGHFIKNCRYNSEKSSSNNRNMKRCYYCNKMGHLKNNCRFRIGKDQALENP</sequence>
<evidence type="ECO:0000313" key="4">
    <source>
        <dbReference type="Proteomes" id="UP001458880"/>
    </source>
</evidence>
<name>A0AAW1ICK5_POPJA</name>
<reference evidence="3 4" key="1">
    <citation type="journal article" date="2024" name="BMC Genomics">
        <title>De novo assembly and annotation of Popillia japonica's genome with initial clues to its potential as an invasive pest.</title>
        <authorList>
            <person name="Cucini C."/>
            <person name="Boschi S."/>
            <person name="Funari R."/>
            <person name="Cardaioli E."/>
            <person name="Iannotti N."/>
            <person name="Marturano G."/>
            <person name="Paoli F."/>
            <person name="Bruttini M."/>
            <person name="Carapelli A."/>
            <person name="Frati F."/>
            <person name="Nardi F."/>
        </authorList>
    </citation>
    <scope>NUCLEOTIDE SEQUENCE [LARGE SCALE GENOMIC DNA]</scope>
    <source>
        <strain evidence="3">DMR45628</strain>
    </source>
</reference>
<keyword evidence="1" id="KW-0863">Zinc-finger</keyword>
<dbReference type="SMART" id="SM00343">
    <property type="entry name" value="ZnF_C2HC"/>
    <property type="match status" value="2"/>
</dbReference>
<dbReference type="SUPFAM" id="SSF57756">
    <property type="entry name" value="Retrovirus zinc finger-like domains"/>
    <property type="match status" value="1"/>
</dbReference>
<keyword evidence="4" id="KW-1185">Reference proteome</keyword>
<proteinExistence type="predicted"/>
<dbReference type="InterPro" id="IPR050195">
    <property type="entry name" value="Primate_lentivir_Gag_pol-like"/>
</dbReference>
<evidence type="ECO:0000259" key="2">
    <source>
        <dbReference type="PROSITE" id="PS50158"/>
    </source>
</evidence>
<keyword evidence="1" id="KW-0479">Metal-binding</keyword>
<gene>
    <name evidence="3" type="ORF">QE152_g36764</name>
</gene>
<evidence type="ECO:0000256" key="1">
    <source>
        <dbReference type="PROSITE-ProRule" id="PRU00047"/>
    </source>
</evidence>
<dbReference type="Pfam" id="PF00098">
    <property type="entry name" value="zf-CCHC"/>
    <property type="match status" value="2"/>
</dbReference>
<dbReference type="AlphaFoldDB" id="A0AAW1ICK5"/>
<protein>
    <submittedName>
        <fullName evidence="3">Zinc knuckle</fullName>
    </submittedName>
</protein>
<dbReference type="GO" id="GO:0003676">
    <property type="term" value="F:nucleic acid binding"/>
    <property type="evidence" value="ECO:0007669"/>
    <property type="project" value="InterPro"/>
</dbReference>
<dbReference type="PANTHER" id="PTHR40389">
    <property type="entry name" value="ENDOGENOUS RETROVIRUS GROUP K MEMBER 24 GAG POLYPROTEIN-RELATED"/>
    <property type="match status" value="1"/>
</dbReference>
<dbReference type="PROSITE" id="PS50158">
    <property type="entry name" value="ZF_CCHC"/>
    <property type="match status" value="2"/>
</dbReference>
<dbReference type="EMBL" id="JASPKY010000667">
    <property type="protein sequence ID" value="KAK9687019.1"/>
    <property type="molecule type" value="Genomic_DNA"/>
</dbReference>
<accession>A0AAW1ICK5</accession>
<feature type="domain" description="CCHC-type" evidence="2">
    <location>
        <begin position="95"/>
        <end position="110"/>
    </location>
</feature>
<evidence type="ECO:0000313" key="3">
    <source>
        <dbReference type="EMBL" id="KAK9687019.1"/>
    </source>
</evidence>
<organism evidence="3 4">
    <name type="scientific">Popillia japonica</name>
    <name type="common">Japanese beetle</name>
    <dbReference type="NCBI Taxonomy" id="7064"/>
    <lineage>
        <taxon>Eukaryota</taxon>
        <taxon>Metazoa</taxon>
        <taxon>Ecdysozoa</taxon>
        <taxon>Arthropoda</taxon>
        <taxon>Hexapoda</taxon>
        <taxon>Insecta</taxon>
        <taxon>Pterygota</taxon>
        <taxon>Neoptera</taxon>
        <taxon>Endopterygota</taxon>
        <taxon>Coleoptera</taxon>
        <taxon>Polyphaga</taxon>
        <taxon>Scarabaeiformia</taxon>
        <taxon>Scarabaeidae</taxon>
        <taxon>Rutelinae</taxon>
        <taxon>Popillia</taxon>
    </lineage>
</organism>
<dbReference type="PANTHER" id="PTHR40389:SF3">
    <property type="entry name" value="IGE-BINDING PROTEIN"/>
    <property type="match status" value="1"/>
</dbReference>
<comment type="caution">
    <text evidence="3">The sequence shown here is derived from an EMBL/GenBank/DDBJ whole genome shotgun (WGS) entry which is preliminary data.</text>
</comment>
<dbReference type="Gene3D" id="4.10.60.10">
    <property type="entry name" value="Zinc finger, CCHC-type"/>
    <property type="match status" value="1"/>
</dbReference>